<protein>
    <recommendedName>
        <fullName evidence="1">Aspartyl/glutamyl-tRNA(Asn/Gln) amidotransferase subunit C</fullName>
        <shortName evidence="1">Asp/Glu-ADT subunit C</shortName>
        <ecNumber evidence="1">6.3.5.-</ecNumber>
    </recommendedName>
</protein>
<dbReference type="EMBL" id="MNUY01000028">
    <property type="protein sequence ID" value="OIO14677.1"/>
    <property type="molecule type" value="Genomic_DNA"/>
</dbReference>
<organism evidence="2 3">
    <name type="scientific">Candidatus Gottesmanbacteria bacterium CG1_02_37_22</name>
    <dbReference type="NCBI Taxonomy" id="1805209"/>
    <lineage>
        <taxon>Bacteria</taxon>
        <taxon>Candidatus Gottesmaniibacteriota</taxon>
    </lineage>
</organism>
<dbReference type="STRING" id="1805209.AUJ73_01855"/>
<keyword evidence="1" id="KW-0648">Protein biosynthesis</keyword>
<dbReference type="HAMAP" id="MF_00122">
    <property type="entry name" value="GatC"/>
    <property type="match status" value="1"/>
</dbReference>
<dbReference type="GO" id="GO:0050567">
    <property type="term" value="F:glutaminyl-tRNA synthase (glutamine-hydrolyzing) activity"/>
    <property type="evidence" value="ECO:0007669"/>
    <property type="project" value="UniProtKB-UniRule"/>
</dbReference>
<dbReference type="NCBIfam" id="TIGR00135">
    <property type="entry name" value="gatC"/>
    <property type="match status" value="1"/>
</dbReference>
<evidence type="ECO:0000256" key="1">
    <source>
        <dbReference type="HAMAP-Rule" id="MF_00122"/>
    </source>
</evidence>
<dbReference type="InterPro" id="IPR003837">
    <property type="entry name" value="GatC"/>
</dbReference>
<keyword evidence="1" id="KW-0067">ATP-binding</keyword>
<proteinExistence type="inferred from homology"/>
<name>A0A1J4TVS0_9BACT</name>
<comment type="subunit">
    <text evidence="1">Heterotrimer of A, B and C subunits.</text>
</comment>
<reference evidence="2 3" key="1">
    <citation type="journal article" date="2016" name="Environ. Microbiol.">
        <title>Genomic resolution of a cold subsurface aquifer community provides metabolic insights for novel microbes adapted to high CO concentrations.</title>
        <authorList>
            <person name="Probst A.J."/>
            <person name="Castelle C.J."/>
            <person name="Singh A."/>
            <person name="Brown C.T."/>
            <person name="Anantharaman K."/>
            <person name="Sharon I."/>
            <person name="Hug L.A."/>
            <person name="Burstein D."/>
            <person name="Emerson J.B."/>
            <person name="Thomas B.C."/>
            <person name="Banfield J.F."/>
        </authorList>
    </citation>
    <scope>NUCLEOTIDE SEQUENCE [LARGE SCALE GENOMIC DNA]</scope>
    <source>
        <strain evidence="2">CG1_02_37_22</strain>
    </source>
</reference>
<dbReference type="PANTHER" id="PTHR15004">
    <property type="entry name" value="GLUTAMYL-TRNA(GLN) AMIDOTRANSFERASE SUBUNIT C, MITOCHONDRIAL"/>
    <property type="match status" value="1"/>
</dbReference>
<accession>A0A1J4TVS0</accession>
<dbReference type="GO" id="GO:0006412">
    <property type="term" value="P:translation"/>
    <property type="evidence" value="ECO:0007669"/>
    <property type="project" value="UniProtKB-UniRule"/>
</dbReference>
<dbReference type="Gene3D" id="1.10.20.60">
    <property type="entry name" value="Glu-tRNAGln amidotransferase C subunit, N-terminal domain"/>
    <property type="match status" value="1"/>
</dbReference>
<comment type="catalytic activity">
    <reaction evidence="1">
        <text>L-aspartyl-tRNA(Asn) + L-glutamine + ATP + H2O = L-asparaginyl-tRNA(Asn) + L-glutamate + ADP + phosphate + 2 H(+)</text>
        <dbReference type="Rhea" id="RHEA:14513"/>
        <dbReference type="Rhea" id="RHEA-COMP:9674"/>
        <dbReference type="Rhea" id="RHEA-COMP:9677"/>
        <dbReference type="ChEBI" id="CHEBI:15377"/>
        <dbReference type="ChEBI" id="CHEBI:15378"/>
        <dbReference type="ChEBI" id="CHEBI:29985"/>
        <dbReference type="ChEBI" id="CHEBI:30616"/>
        <dbReference type="ChEBI" id="CHEBI:43474"/>
        <dbReference type="ChEBI" id="CHEBI:58359"/>
        <dbReference type="ChEBI" id="CHEBI:78515"/>
        <dbReference type="ChEBI" id="CHEBI:78516"/>
        <dbReference type="ChEBI" id="CHEBI:456216"/>
    </reaction>
</comment>
<gene>
    <name evidence="1" type="primary">gatC</name>
    <name evidence="2" type="ORF">AUJ73_01855</name>
</gene>
<comment type="catalytic activity">
    <reaction evidence="1">
        <text>L-glutamyl-tRNA(Gln) + L-glutamine + ATP + H2O = L-glutaminyl-tRNA(Gln) + L-glutamate + ADP + phosphate + H(+)</text>
        <dbReference type="Rhea" id="RHEA:17521"/>
        <dbReference type="Rhea" id="RHEA-COMP:9681"/>
        <dbReference type="Rhea" id="RHEA-COMP:9684"/>
        <dbReference type="ChEBI" id="CHEBI:15377"/>
        <dbReference type="ChEBI" id="CHEBI:15378"/>
        <dbReference type="ChEBI" id="CHEBI:29985"/>
        <dbReference type="ChEBI" id="CHEBI:30616"/>
        <dbReference type="ChEBI" id="CHEBI:43474"/>
        <dbReference type="ChEBI" id="CHEBI:58359"/>
        <dbReference type="ChEBI" id="CHEBI:78520"/>
        <dbReference type="ChEBI" id="CHEBI:78521"/>
        <dbReference type="ChEBI" id="CHEBI:456216"/>
    </reaction>
</comment>
<evidence type="ECO:0000313" key="3">
    <source>
        <dbReference type="Proteomes" id="UP000183120"/>
    </source>
</evidence>
<evidence type="ECO:0000313" key="2">
    <source>
        <dbReference type="EMBL" id="OIO14677.1"/>
    </source>
</evidence>
<comment type="caution">
    <text evidence="2">The sequence shown here is derived from an EMBL/GenBank/DDBJ whole genome shotgun (WGS) entry which is preliminary data.</text>
</comment>
<keyword evidence="1" id="KW-0436">Ligase</keyword>
<dbReference type="SUPFAM" id="SSF141000">
    <property type="entry name" value="Glu-tRNAGln amidotransferase C subunit"/>
    <property type="match status" value="1"/>
</dbReference>
<dbReference type="EC" id="6.3.5.-" evidence="1"/>
<dbReference type="InterPro" id="IPR036113">
    <property type="entry name" value="Asp/Glu-ADT_sf_sub_c"/>
</dbReference>
<dbReference type="GO" id="GO:0005524">
    <property type="term" value="F:ATP binding"/>
    <property type="evidence" value="ECO:0007669"/>
    <property type="project" value="UniProtKB-KW"/>
</dbReference>
<keyword evidence="1" id="KW-0547">Nucleotide-binding</keyword>
<sequence>MKNRNNTISIEEVKHLAKLANLTLTDKQLEKIPKELSSVINYMSKIKTLNTSHIVETSQVTCLENVFREDEIEEERMFTQEEVLSNAKDTHNGYFKVKAIFDE</sequence>
<comment type="similarity">
    <text evidence="1">Belongs to the GatC family.</text>
</comment>
<dbReference type="GO" id="GO:0006450">
    <property type="term" value="P:regulation of translational fidelity"/>
    <property type="evidence" value="ECO:0007669"/>
    <property type="project" value="InterPro"/>
</dbReference>
<comment type="function">
    <text evidence="1">Allows the formation of correctly charged Asn-tRNA(Asn) or Gln-tRNA(Gln) through the transamidation of misacylated Asp-tRNA(Asn) or Glu-tRNA(Gln) in organisms which lack either or both of asparaginyl-tRNA or glutaminyl-tRNA synthetases. The reaction takes place in the presence of glutamine and ATP through an activated phospho-Asp-tRNA(Asn) or phospho-Glu-tRNA(Gln).</text>
</comment>
<dbReference type="GO" id="GO:0050566">
    <property type="term" value="F:asparaginyl-tRNA synthase (glutamine-hydrolyzing) activity"/>
    <property type="evidence" value="ECO:0007669"/>
    <property type="project" value="RHEA"/>
</dbReference>
<dbReference type="Pfam" id="PF02686">
    <property type="entry name" value="GatC"/>
    <property type="match status" value="1"/>
</dbReference>
<dbReference type="GO" id="GO:0070681">
    <property type="term" value="P:glutaminyl-tRNAGln biosynthesis via transamidation"/>
    <property type="evidence" value="ECO:0007669"/>
    <property type="project" value="TreeGrafter"/>
</dbReference>
<dbReference type="PANTHER" id="PTHR15004:SF0">
    <property type="entry name" value="GLUTAMYL-TRNA(GLN) AMIDOTRANSFERASE SUBUNIT C, MITOCHONDRIAL"/>
    <property type="match status" value="1"/>
</dbReference>
<dbReference type="Proteomes" id="UP000183120">
    <property type="component" value="Unassembled WGS sequence"/>
</dbReference>
<dbReference type="AlphaFoldDB" id="A0A1J4TVS0"/>